<keyword evidence="4" id="KW-1185">Reference proteome</keyword>
<gene>
    <name evidence="3" type="ORF">C1I98_34820</name>
</gene>
<accession>A0A2W2F6R3</accession>
<name>A0A2W2F6R3_9ACTN</name>
<dbReference type="Gene3D" id="3.90.1530.10">
    <property type="entry name" value="Conserved hypothetical protein from pyrococcus furiosus pfu- 392566-001, ParB domain"/>
    <property type="match status" value="1"/>
</dbReference>
<protein>
    <submittedName>
        <fullName evidence="3">Streptomycin biosynthesis protein</fullName>
    </submittedName>
</protein>
<reference evidence="3 4" key="1">
    <citation type="submission" date="2018-01" db="EMBL/GenBank/DDBJ databases">
        <title>Draft genome sequence of Sphaerisporangium sp. 7K107.</title>
        <authorList>
            <person name="Sahin N."/>
            <person name="Saygin H."/>
            <person name="Ay H."/>
        </authorList>
    </citation>
    <scope>NUCLEOTIDE SEQUENCE [LARGE SCALE GENOMIC DNA]</scope>
    <source>
        <strain evidence="3 4">7K107</strain>
    </source>
</reference>
<dbReference type="SMART" id="SM00470">
    <property type="entry name" value="ParB"/>
    <property type="match status" value="1"/>
</dbReference>
<dbReference type="EMBL" id="POUA01000466">
    <property type="protein sequence ID" value="PZG25229.1"/>
    <property type="molecule type" value="Genomic_DNA"/>
</dbReference>
<organism evidence="3 4">
    <name type="scientific">Spongiactinospora gelatinilytica</name>
    <dbReference type="NCBI Taxonomy" id="2666298"/>
    <lineage>
        <taxon>Bacteria</taxon>
        <taxon>Bacillati</taxon>
        <taxon>Actinomycetota</taxon>
        <taxon>Actinomycetes</taxon>
        <taxon>Streptosporangiales</taxon>
        <taxon>Streptosporangiaceae</taxon>
        <taxon>Spongiactinospora</taxon>
    </lineage>
</organism>
<dbReference type="InterPro" id="IPR003115">
    <property type="entry name" value="ParB_N"/>
</dbReference>
<evidence type="ECO:0000259" key="2">
    <source>
        <dbReference type="SMART" id="SM00470"/>
    </source>
</evidence>
<dbReference type="InterPro" id="IPR036086">
    <property type="entry name" value="ParB/Sulfiredoxin_sf"/>
</dbReference>
<proteinExistence type="predicted"/>
<feature type="region of interest" description="Disordered" evidence="1">
    <location>
        <begin position="233"/>
        <end position="255"/>
    </location>
</feature>
<feature type="domain" description="ParB-like N-terminal" evidence="2">
    <location>
        <begin position="38"/>
        <end position="122"/>
    </location>
</feature>
<sequence length="342" mass="37423">MIPVRSTDRRRTNQPWHVRQGEWTKVTRGSVAVVGPPTTVPIAMLSPGDSPRLAGEDPGHALLLAESSARLPPIIVHRPTMRVIDGMHRLRAAIMCGADTIEARFYDGDADAAFLLGVRENITHGLPLSGPDREAAAIRVMGVHPEWSDRAIAAATGLSAKTVAAIRRRTGGDAAHRRARVGRDGRVRPIDGGEGRLRASQIIQSGAEVSLREVARRAGISVATARDVRERLRQGRHPLPPRQRRTRATPAGRTARPVPVVWPEVRDKLGRDPALKYSESGRRLLRWLDTHALAAGEWEALLRAVPSHWTGDLAHLCKLFARRWLDFAKALEAAGPNPPPGR</sequence>
<dbReference type="AlphaFoldDB" id="A0A2W2F6R3"/>
<comment type="caution">
    <text evidence="3">The sequence shown here is derived from an EMBL/GenBank/DDBJ whole genome shotgun (WGS) entry which is preliminary data.</text>
</comment>
<evidence type="ECO:0000256" key="1">
    <source>
        <dbReference type="SAM" id="MobiDB-lite"/>
    </source>
</evidence>
<evidence type="ECO:0000313" key="4">
    <source>
        <dbReference type="Proteomes" id="UP000248544"/>
    </source>
</evidence>
<evidence type="ECO:0000313" key="3">
    <source>
        <dbReference type="EMBL" id="PZG25229.1"/>
    </source>
</evidence>
<dbReference type="Proteomes" id="UP000248544">
    <property type="component" value="Unassembled WGS sequence"/>
</dbReference>
<dbReference type="SUPFAM" id="SSF110849">
    <property type="entry name" value="ParB/Sulfiredoxin"/>
    <property type="match status" value="1"/>
</dbReference>